<dbReference type="GO" id="GO:0005975">
    <property type="term" value="P:carbohydrate metabolic process"/>
    <property type="evidence" value="ECO:0007669"/>
    <property type="project" value="InterPro"/>
</dbReference>
<name>A0A370K3G4_9GAMM</name>
<dbReference type="AlphaFoldDB" id="A0A370K3G4"/>
<dbReference type="SUPFAM" id="SSF48208">
    <property type="entry name" value="Six-hairpin glycosidases"/>
    <property type="match status" value="1"/>
</dbReference>
<dbReference type="EMBL" id="QQSY01000007">
    <property type="protein sequence ID" value="RDI97138.1"/>
    <property type="molecule type" value="Genomic_DNA"/>
</dbReference>
<protein>
    <submittedName>
        <fullName evidence="2">Uncharacterized protein</fullName>
    </submittedName>
</protein>
<keyword evidence="3" id="KW-1185">Reference proteome</keyword>
<dbReference type="InterPro" id="IPR008928">
    <property type="entry name" value="6-hairpin_glycosidase_sf"/>
</dbReference>
<evidence type="ECO:0000313" key="3">
    <source>
        <dbReference type="Proteomes" id="UP000254711"/>
    </source>
</evidence>
<accession>A0A370K3G4</accession>
<dbReference type="OrthoDB" id="5759241at2"/>
<proteinExistence type="predicted"/>
<organism evidence="2 3">
    <name type="scientific">Dyella solisilvae</name>
    <dbReference type="NCBI Taxonomy" id="1920168"/>
    <lineage>
        <taxon>Bacteria</taxon>
        <taxon>Pseudomonadati</taxon>
        <taxon>Pseudomonadota</taxon>
        <taxon>Gammaproteobacteria</taxon>
        <taxon>Lysobacterales</taxon>
        <taxon>Rhodanobacteraceae</taxon>
        <taxon>Dyella</taxon>
    </lineage>
</organism>
<dbReference type="Proteomes" id="UP000254711">
    <property type="component" value="Unassembled WGS sequence"/>
</dbReference>
<comment type="caution">
    <text evidence="2">The sequence shown here is derived from an EMBL/GenBank/DDBJ whole genome shotgun (WGS) entry which is preliminary data.</text>
</comment>
<evidence type="ECO:0000313" key="2">
    <source>
        <dbReference type="EMBL" id="RDI97138.1"/>
    </source>
</evidence>
<feature type="compositionally biased region" description="Low complexity" evidence="1">
    <location>
        <begin position="10"/>
        <end position="27"/>
    </location>
</feature>
<dbReference type="RefSeq" id="WP_114826750.1">
    <property type="nucleotide sequence ID" value="NZ_QQSY01000007.1"/>
</dbReference>
<reference evidence="2 3" key="1">
    <citation type="submission" date="2018-07" db="EMBL/GenBank/DDBJ databases">
        <title>Dyella solisilvae sp. nov., isolated from the pine and broad-leaved mixed forest soil.</title>
        <authorList>
            <person name="Gao Z."/>
            <person name="Qiu L."/>
        </authorList>
    </citation>
    <scope>NUCLEOTIDE SEQUENCE [LARGE SCALE GENOMIC DNA]</scope>
    <source>
        <strain evidence="2 3">DHG54</strain>
    </source>
</reference>
<sequence length="548" mass="60776">MAAPHKSSKAATQNPAPAPAASSPANADLVPDQRIVLHRNAGNSSPVLASVGIPFPPGRLTDPQQLRILDAKGNEVPAAVQVMLRWHFKDNSIRAVRVQFRGTLSGDEETFYFALGQPRKEEIAGWPYETGLVDGPQGLRVPMVLGTLTPAWLCASLIAGPQEPATPNEAYAKYVSRQFEWAKTLPVDDFSAWLFDRPSTLYKAYVRTGRFDYLQAADLSYRFYMKYIKRDGIAESPSCAGGWTFNDKVCDVKYVYIEPILLSVALTGNDGDHDAATVNKMVGLWASGGWNNRPGPYTRPDEYFTERLAGLGLIETVAAYELTGSKHVLAMINDRLTWLDEHQRNNPDHLGDDGSWRNSWNIHEGDDWKPQTDVRGSSPWMSENIIDGLWHAWLVTGDKRIPGMITDFGRYLEKYGWISSDLLVHPHDWRNGCSGAGGVIAWYWSSAHAPVEAVEKIQDSDGWYSDGHNVELALPVAAAYYFESDPEQSAAYKRRLEQLASSYSTSCAAVADTKRRFNWNNRGSGVVQWLIRQPPGSGAAQMAQRGAP</sequence>
<gene>
    <name evidence="2" type="ORF">DVT68_18295</name>
</gene>
<evidence type="ECO:0000256" key="1">
    <source>
        <dbReference type="SAM" id="MobiDB-lite"/>
    </source>
</evidence>
<feature type="region of interest" description="Disordered" evidence="1">
    <location>
        <begin position="1"/>
        <end position="27"/>
    </location>
</feature>